<dbReference type="PANTHER" id="PTHR14096">
    <property type="entry name" value="APOLIPOPROTEIN L"/>
    <property type="match status" value="1"/>
</dbReference>
<keyword evidence="4" id="KW-1185">Reference proteome</keyword>
<dbReference type="AlphaFoldDB" id="A0A7J6C1I8"/>
<dbReference type="GO" id="GO:0008289">
    <property type="term" value="F:lipid binding"/>
    <property type="evidence" value="ECO:0007669"/>
    <property type="project" value="InterPro"/>
</dbReference>
<sequence>MDHFKSGFDTCGNQLEETYKLKLHIFDVFKTKINKLNLDFDRKHQSLTGQIEKLTTITDELESMHKNTTVGSLTGATMGAAGGIASIVGLALAPVTLGVSLGLTAVGGVLGVAGGATGAICNYRNNTEQKRLRETIEEITSDFQNTINAMLEILRTIINSTEDIQQLVQQDMNHIPARMMEGGVDRVRGVSAILELPKAEMPQKSEAAKQFDEAVYWTKAARTAFQSCPGAVKKISSSSETVKNINLTSKVAKTMRLSSEKVRIVSVSAKTAKAVRSAAAVSGVISALFVVVDVYCIVQNSMEIHEMNQSVGKRTAKNIKSDDLKFIHQMRETAANFQKTLNEIKDARDTAIIEFNRELKNGTSFLVRQKHRGNYNALLRIVLISIILVFLICRFLD</sequence>
<evidence type="ECO:0000256" key="2">
    <source>
        <dbReference type="SAM" id="Phobius"/>
    </source>
</evidence>
<keyword evidence="2" id="KW-1133">Transmembrane helix</keyword>
<dbReference type="Proteomes" id="UP000579812">
    <property type="component" value="Unassembled WGS sequence"/>
</dbReference>
<reference evidence="3 4" key="1">
    <citation type="submission" date="2020-04" db="EMBL/GenBank/DDBJ databases">
        <title>Chromosome-level genome assembly of a cyprinid fish Onychostoma macrolepis by integration of Nanopore Sequencing, Bionano and Hi-C technology.</title>
        <authorList>
            <person name="Wang D."/>
        </authorList>
    </citation>
    <scope>NUCLEOTIDE SEQUENCE [LARGE SCALE GENOMIC DNA]</scope>
    <source>
        <strain evidence="3">SWU-2019</strain>
        <tissue evidence="3">Muscle</tissue>
    </source>
</reference>
<feature type="transmembrane region" description="Helical" evidence="2">
    <location>
        <begin position="73"/>
        <end position="93"/>
    </location>
</feature>
<evidence type="ECO:0000313" key="4">
    <source>
        <dbReference type="Proteomes" id="UP000579812"/>
    </source>
</evidence>
<keyword evidence="2" id="KW-0812">Transmembrane</keyword>
<feature type="transmembrane region" description="Helical" evidence="2">
    <location>
        <begin position="99"/>
        <end position="123"/>
    </location>
</feature>
<accession>A0A7J6C1I8</accession>
<dbReference type="GO" id="GO:0042157">
    <property type="term" value="P:lipoprotein metabolic process"/>
    <property type="evidence" value="ECO:0007669"/>
    <property type="project" value="InterPro"/>
</dbReference>
<organism evidence="3 4">
    <name type="scientific">Onychostoma macrolepis</name>
    <dbReference type="NCBI Taxonomy" id="369639"/>
    <lineage>
        <taxon>Eukaryota</taxon>
        <taxon>Metazoa</taxon>
        <taxon>Chordata</taxon>
        <taxon>Craniata</taxon>
        <taxon>Vertebrata</taxon>
        <taxon>Euteleostomi</taxon>
        <taxon>Actinopterygii</taxon>
        <taxon>Neopterygii</taxon>
        <taxon>Teleostei</taxon>
        <taxon>Ostariophysi</taxon>
        <taxon>Cypriniformes</taxon>
        <taxon>Cyprinidae</taxon>
        <taxon>Acrossocheilinae</taxon>
        <taxon>Onychostoma</taxon>
    </lineage>
</organism>
<feature type="transmembrane region" description="Helical" evidence="2">
    <location>
        <begin position="377"/>
        <end position="396"/>
    </location>
</feature>
<comment type="similarity">
    <text evidence="1">Belongs to the apolipoprotein L family.</text>
</comment>
<name>A0A7J6C1I8_9TELE</name>
<evidence type="ECO:0008006" key="5">
    <source>
        <dbReference type="Google" id="ProtNLM"/>
    </source>
</evidence>
<dbReference type="OrthoDB" id="6363454at2759"/>
<dbReference type="Pfam" id="PF05461">
    <property type="entry name" value="ApoL"/>
    <property type="match status" value="1"/>
</dbReference>
<dbReference type="GO" id="GO:0016020">
    <property type="term" value="C:membrane"/>
    <property type="evidence" value="ECO:0007669"/>
    <property type="project" value="TreeGrafter"/>
</dbReference>
<dbReference type="EMBL" id="JAAMOB010000019">
    <property type="protein sequence ID" value="KAF4100921.1"/>
    <property type="molecule type" value="Genomic_DNA"/>
</dbReference>
<evidence type="ECO:0000256" key="1">
    <source>
        <dbReference type="ARBA" id="ARBA00010090"/>
    </source>
</evidence>
<evidence type="ECO:0000313" key="3">
    <source>
        <dbReference type="EMBL" id="KAF4100921.1"/>
    </source>
</evidence>
<gene>
    <name evidence="3" type="ORF">G5714_019117</name>
</gene>
<proteinExistence type="inferred from homology"/>
<keyword evidence="2" id="KW-0472">Membrane</keyword>
<comment type="caution">
    <text evidence="3">The sequence shown here is derived from an EMBL/GenBank/DDBJ whole genome shotgun (WGS) entry which is preliminary data.</text>
</comment>
<dbReference type="GO" id="GO:0006869">
    <property type="term" value="P:lipid transport"/>
    <property type="evidence" value="ECO:0007669"/>
    <property type="project" value="InterPro"/>
</dbReference>
<protein>
    <recommendedName>
        <fullName evidence="5">Apolipoprotein L3</fullName>
    </recommendedName>
</protein>
<dbReference type="InterPro" id="IPR008405">
    <property type="entry name" value="ApoL"/>
</dbReference>
<dbReference type="PANTHER" id="PTHR14096:SF27">
    <property type="entry name" value="APOLIPOPROTEIN L2"/>
    <property type="match status" value="1"/>
</dbReference>
<dbReference type="GO" id="GO:0005576">
    <property type="term" value="C:extracellular region"/>
    <property type="evidence" value="ECO:0007669"/>
    <property type="project" value="InterPro"/>
</dbReference>